<dbReference type="Proteomes" id="UP000294801">
    <property type="component" value="Unassembled WGS sequence"/>
</dbReference>
<reference evidence="3 4" key="1">
    <citation type="submission" date="2019-03" db="EMBL/GenBank/DDBJ databases">
        <title>Genomic Encyclopedia of Type Strains, Phase IV (KMG-IV): sequencing the most valuable type-strain genomes for metagenomic binning, comparative biology and taxonomic classification.</title>
        <authorList>
            <person name="Goeker M."/>
        </authorList>
    </citation>
    <scope>NUCLEOTIDE SEQUENCE [LARGE SCALE GENOMIC DNA]</scope>
    <source>
        <strain evidence="3 4">DSM 18507</strain>
    </source>
</reference>
<evidence type="ECO:0000313" key="4">
    <source>
        <dbReference type="Proteomes" id="UP000294801"/>
    </source>
</evidence>
<accession>A0ABY2CUR6</accession>
<organism evidence="3 4">
    <name type="scientific">Gulbenkiania mobilis</name>
    <dbReference type="NCBI Taxonomy" id="397457"/>
    <lineage>
        <taxon>Bacteria</taxon>
        <taxon>Pseudomonadati</taxon>
        <taxon>Pseudomonadota</taxon>
        <taxon>Betaproteobacteria</taxon>
        <taxon>Neisseriales</taxon>
        <taxon>Chromobacteriaceae</taxon>
        <taxon>Gulbenkiania</taxon>
    </lineage>
</organism>
<dbReference type="InterPro" id="IPR053721">
    <property type="entry name" value="Fimbrial_Adhesin_Reg"/>
</dbReference>
<protein>
    <submittedName>
        <fullName evidence="3">Uncharacterized protein</fullName>
    </submittedName>
</protein>
<dbReference type="RefSeq" id="WP_132098790.1">
    <property type="nucleotide sequence ID" value="NZ_SMDA01000008.1"/>
</dbReference>
<evidence type="ECO:0000256" key="2">
    <source>
        <dbReference type="ARBA" id="ARBA00023163"/>
    </source>
</evidence>
<evidence type="ECO:0000256" key="1">
    <source>
        <dbReference type="ARBA" id="ARBA00023015"/>
    </source>
</evidence>
<comment type="caution">
    <text evidence="3">The sequence shown here is derived from an EMBL/GenBank/DDBJ whole genome shotgun (WGS) entry which is preliminary data.</text>
</comment>
<keyword evidence="1" id="KW-0805">Transcription regulation</keyword>
<name>A0ABY2CUR6_GULMO</name>
<sequence>MKLAYFNQVADRIGLETHAREAVWLMEIDGMPSHYAARQMDMPQAKVSLAHARFMRALRQTTVLPTDTGH</sequence>
<gene>
    <name evidence="3" type="ORF">EV669_10890</name>
</gene>
<keyword evidence="4" id="KW-1185">Reference proteome</keyword>
<keyword evidence="2" id="KW-0804">Transcription</keyword>
<proteinExistence type="predicted"/>
<dbReference type="Gene3D" id="1.10.10.2690">
    <property type="match status" value="1"/>
</dbReference>
<evidence type="ECO:0000313" key="3">
    <source>
        <dbReference type="EMBL" id="TCW29916.1"/>
    </source>
</evidence>
<dbReference type="EMBL" id="SMDA01000008">
    <property type="protein sequence ID" value="TCW29916.1"/>
    <property type="molecule type" value="Genomic_DNA"/>
</dbReference>